<organism evidence="1 2">
    <name type="scientific">Durusdinium trenchii</name>
    <dbReference type="NCBI Taxonomy" id="1381693"/>
    <lineage>
        <taxon>Eukaryota</taxon>
        <taxon>Sar</taxon>
        <taxon>Alveolata</taxon>
        <taxon>Dinophyceae</taxon>
        <taxon>Suessiales</taxon>
        <taxon>Symbiodiniaceae</taxon>
        <taxon>Durusdinium</taxon>
    </lineage>
</organism>
<sequence length="553" mass="61251">MVPIITGMPWLTYVLLAIVLVMLVGGLLALHSSMRTAALEDAPRISAHACTFTSFLLTLCMVTVASFLANNSSNWFPSPSQPARQPCGLAIPDYRDDTDDAALNATAQYFDTWQKRWIWVDLSMVQLPEVEKKQWEYTQSCVNIFTYDIVTTTWARKCSEWCQKHFGNFVWNEACAFGLVTNENPKPMNVLRACQKASFCTNHFTLSSDSVTKICILIALLAFCSGFAAYRLNENQSTPKFSSAAEPGKLKLAPFVEIPGVSRKTEIIFDVLKMTSEMMLDVFSDFAAGLMYFSHGQIFLGFYMFMVLASAHSMDLLGTKGFAQLCWSLEHAVPNAALIRRKSVEVAESSAGLICIALFFLRVPAHDQNDQPLLSQMDLVVYSITLITSLTGIYSGAEASIQGHLLSLNPDMELDMDKRYEKFKEKSVPITMFALGALCSRVSVSLTIALVIEASSAPFATAMHIGNAGCLVSLAVACAITLMTVVLMRYFRPDLRLSLNDIVVVLSNNFGFVSLAFASCFAAGFLKEMRDEGDWDNLPWHDVDTSDKVWNKS</sequence>
<reference evidence="1 2" key="1">
    <citation type="submission" date="2024-02" db="EMBL/GenBank/DDBJ databases">
        <authorList>
            <person name="Chen Y."/>
            <person name="Shah S."/>
            <person name="Dougan E. K."/>
            <person name="Thang M."/>
            <person name="Chan C."/>
        </authorList>
    </citation>
    <scope>NUCLEOTIDE SEQUENCE [LARGE SCALE GENOMIC DNA]</scope>
</reference>
<gene>
    <name evidence="1" type="ORF">SCF082_LOCUS7212</name>
</gene>
<proteinExistence type="predicted"/>
<protein>
    <submittedName>
        <fullName evidence="1">Uncharacterized protein</fullName>
    </submittedName>
</protein>
<keyword evidence="2" id="KW-1185">Reference proteome</keyword>
<comment type="caution">
    <text evidence="1">The sequence shown here is derived from an EMBL/GenBank/DDBJ whole genome shotgun (WGS) entry which is preliminary data.</text>
</comment>
<dbReference type="Proteomes" id="UP001642464">
    <property type="component" value="Unassembled WGS sequence"/>
</dbReference>
<evidence type="ECO:0000313" key="1">
    <source>
        <dbReference type="EMBL" id="CAK9002142.1"/>
    </source>
</evidence>
<accession>A0ABP0IKY4</accession>
<dbReference type="EMBL" id="CAXAMM010004014">
    <property type="protein sequence ID" value="CAK9002142.1"/>
    <property type="molecule type" value="Genomic_DNA"/>
</dbReference>
<name>A0ABP0IKY4_9DINO</name>
<evidence type="ECO:0000313" key="2">
    <source>
        <dbReference type="Proteomes" id="UP001642464"/>
    </source>
</evidence>